<protein>
    <submittedName>
        <fullName evidence="1">Uncharacterized protein</fullName>
    </submittedName>
</protein>
<evidence type="ECO:0000313" key="1">
    <source>
        <dbReference type="EMBL" id="GAH01693.1"/>
    </source>
</evidence>
<accession>X1DZ61</accession>
<gene>
    <name evidence="1" type="ORF">S01H4_49712</name>
</gene>
<comment type="caution">
    <text evidence="1">The sequence shown here is derived from an EMBL/GenBank/DDBJ whole genome shotgun (WGS) entry which is preliminary data.</text>
</comment>
<dbReference type="AlphaFoldDB" id="X1DZ61"/>
<sequence length="81" mass="8650">MPSLKFKEVDGFLKRLKFREEPLVTGAEPADQPEGLPAVMDLFGAAPDPIAPRPEPGVSFGGQALERAGRIDEATPPVEPP</sequence>
<proteinExistence type="predicted"/>
<name>X1DZ61_9ZZZZ</name>
<feature type="non-terminal residue" evidence="1">
    <location>
        <position position="81"/>
    </location>
</feature>
<reference evidence="1" key="1">
    <citation type="journal article" date="2014" name="Front. Microbiol.">
        <title>High frequency of phylogenetically diverse reductive dehalogenase-homologous genes in deep subseafloor sedimentary metagenomes.</title>
        <authorList>
            <person name="Kawai M."/>
            <person name="Futagami T."/>
            <person name="Toyoda A."/>
            <person name="Takaki Y."/>
            <person name="Nishi S."/>
            <person name="Hori S."/>
            <person name="Arai W."/>
            <person name="Tsubouchi T."/>
            <person name="Morono Y."/>
            <person name="Uchiyama I."/>
            <person name="Ito T."/>
            <person name="Fujiyama A."/>
            <person name="Inagaki F."/>
            <person name="Takami H."/>
        </authorList>
    </citation>
    <scope>NUCLEOTIDE SEQUENCE</scope>
    <source>
        <strain evidence="1">Expedition CK06-06</strain>
    </source>
</reference>
<organism evidence="1">
    <name type="scientific">marine sediment metagenome</name>
    <dbReference type="NCBI Taxonomy" id="412755"/>
    <lineage>
        <taxon>unclassified sequences</taxon>
        <taxon>metagenomes</taxon>
        <taxon>ecological metagenomes</taxon>
    </lineage>
</organism>
<dbReference type="EMBL" id="BART01028150">
    <property type="protein sequence ID" value="GAH01693.1"/>
    <property type="molecule type" value="Genomic_DNA"/>
</dbReference>